<dbReference type="PROSITE" id="PS01124">
    <property type="entry name" value="HTH_ARAC_FAMILY_2"/>
    <property type="match status" value="1"/>
</dbReference>
<dbReference type="AlphaFoldDB" id="A0A2T5IYV2"/>
<dbReference type="EMBL" id="QAON01000008">
    <property type="protein sequence ID" value="PTQ89174.1"/>
    <property type="molecule type" value="Genomic_DNA"/>
</dbReference>
<keyword evidence="3" id="KW-0804">Transcription</keyword>
<dbReference type="GO" id="GO:0003700">
    <property type="term" value="F:DNA-binding transcription factor activity"/>
    <property type="evidence" value="ECO:0007669"/>
    <property type="project" value="InterPro"/>
</dbReference>
<dbReference type="RefSeq" id="WP_107865817.1">
    <property type="nucleotide sequence ID" value="NZ_QAON01000008.1"/>
</dbReference>
<evidence type="ECO:0000313" key="6">
    <source>
        <dbReference type="Proteomes" id="UP000244223"/>
    </source>
</evidence>
<keyword evidence="2" id="KW-0238">DNA-binding</keyword>
<gene>
    <name evidence="5" type="ORF">C8N29_10855</name>
</gene>
<dbReference type="Proteomes" id="UP000244223">
    <property type="component" value="Unassembled WGS sequence"/>
</dbReference>
<sequence>MQGIYVASDLTSLLRAYLDQQQLELSAIRQQLAAWPAHTQMPMKVWWELLENMQALLQEPALGIKIGQCIQPQYTGVLAYLIMHCASLGEALWHFQRYQKLLHNMSEVILSQQEGALRMRWDVSLGASTQLSDEVFMSGLIHFVGQITASNLKPLAVHFMHPAPTSASHRLYAELLGCPVFFEQKQVALDIPSAALQLPINSQNPYLLELLAKQAEVLIDQSVHQDDLLASIRQVCAERLPQQVPTLDDIAAFLHLSTRTLHRRLAERGLNFHHLLAETRFRLAKHYLADARLQLNQIALLLGYSEQSAFTRAFSQWAGMPPQRFRKFALRQSTKVAI</sequence>
<reference evidence="5 6" key="1">
    <citation type="submission" date="2018-04" db="EMBL/GenBank/DDBJ databases">
        <title>Genomic Encyclopedia of Archaeal and Bacterial Type Strains, Phase II (KMG-II): from individual species to whole genera.</title>
        <authorList>
            <person name="Goeker M."/>
        </authorList>
    </citation>
    <scope>NUCLEOTIDE SEQUENCE [LARGE SCALE GENOMIC DNA]</scope>
    <source>
        <strain evidence="5 6">DSM 5822</strain>
    </source>
</reference>
<evidence type="ECO:0000313" key="5">
    <source>
        <dbReference type="EMBL" id="PTQ89174.1"/>
    </source>
</evidence>
<keyword evidence="6" id="KW-1185">Reference proteome</keyword>
<dbReference type="PANTHER" id="PTHR47894">
    <property type="entry name" value="HTH-TYPE TRANSCRIPTIONAL REGULATOR GADX"/>
    <property type="match status" value="1"/>
</dbReference>
<evidence type="ECO:0000256" key="1">
    <source>
        <dbReference type="ARBA" id="ARBA00023015"/>
    </source>
</evidence>
<dbReference type="Pfam" id="PF12625">
    <property type="entry name" value="Arabinose_bd"/>
    <property type="match status" value="1"/>
</dbReference>
<keyword evidence="1" id="KW-0805">Transcription regulation</keyword>
<dbReference type="SMART" id="SM00342">
    <property type="entry name" value="HTH_ARAC"/>
    <property type="match status" value="1"/>
</dbReference>
<dbReference type="Pfam" id="PF12833">
    <property type="entry name" value="HTH_18"/>
    <property type="match status" value="1"/>
</dbReference>
<evidence type="ECO:0000259" key="4">
    <source>
        <dbReference type="PROSITE" id="PS01124"/>
    </source>
</evidence>
<dbReference type="OrthoDB" id="342399at2"/>
<dbReference type="GO" id="GO:0005829">
    <property type="term" value="C:cytosol"/>
    <property type="evidence" value="ECO:0007669"/>
    <property type="project" value="TreeGrafter"/>
</dbReference>
<dbReference type="SUPFAM" id="SSF46689">
    <property type="entry name" value="Homeodomain-like"/>
    <property type="match status" value="1"/>
</dbReference>
<dbReference type="PANTHER" id="PTHR47894:SF1">
    <property type="entry name" value="HTH-TYPE TRANSCRIPTIONAL REGULATOR VQSM"/>
    <property type="match status" value="1"/>
</dbReference>
<dbReference type="GO" id="GO:0000976">
    <property type="term" value="F:transcription cis-regulatory region binding"/>
    <property type="evidence" value="ECO:0007669"/>
    <property type="project" value="TreeGrafter"/>
</dbReference>
<feature type="domain" description="HTH araC/xylS-type" evidence="4">
    <location>
        <begin position="230"/>
        <end position="328"/>
    </location>
</feature>
<accession>A0A2T5IYV2</accession>
<evidence type="ECO:0000256" key="2">
    <source>
        <dbReference type="ARBA" id="ARBA00023125"/>
    </source>
</evidence>
<dbReference type="InterPro" id="IPR009057">
    <property type="entry name" value="Homeodomain-like_sf"/>
</dbReference>
<dbReference type="Gene3D" id="1.10.10.60">
    <property type="entry name" value="Homeodomain-like"/>
    <property type="match status" value="1"/>
</dbReference>
<organism evidence="5 6">
    <name type="scientific">Agitococcus lubricus</name>
    <dbReference type="NCBI Taxonomy" id="1077255"/>
    <lineage>
        <taxon>Bacteria</taxon>
        <taxon>Pseudomonadati</taxon>
        <taxon>Pseudomonadota</taxon>
        <taxon>Gammaproteobacteria</taxon>
        <taxon>Moraxellales</taxon>
        <taxon>Moraxellaceae</taxon>
        <taxon>Agitococcus</taxon>
    </lineage>
</organism>
<proteinExistence type="predicted"/>
<dbReference type="InterPro" id="IPR032687">
    <property type="entry name" value="AraC-type_N"/>
</dbReference>
<protein>
    <submittedName>
        <fullName evidence="5">AraC family transcriptional regulator</fullName>
    </submittedName>
</protein>
<dbReference type="InterPro" id="IPR018060">
    <property type="entry name" value="HTH_AraC"/>
</dbReference>
<name>A0A2T5IYV2_9GAMM</name>
<evidence type="ECO:0000256" key="3">
    <source>
        <dbReference type="ARBA" id="ARBA00023163"/>
    </source>
</evidence>
<comment type="caution">
    <text evidence="5">The sequence shown here is derived from an EMBL/GenBank/DDBJ whole genome shotgun (WGS) entry which is preliminary data.</text>
</comment>